<evidence type="ECO:0000256" key="4">
    <source>
        <dbReference type="PROSITE-ProRule" id="PRU00433"/>
    </source>
</evidence>
<dbReference type="GO" id="GO:0009055">
    <property type="term" value="F:electron transfer activity"/>
    <property type="evidence" value="ECO:0007669"/>
    <property type="project" value="InterPro"/>
</dbReference>
<dbReference type="SUPFAM" id="SSF46626">
    <property type="entry name" value="Cytochrome c"/>
    <property type="match status" value="1"/>
</dbReference>
<dbReference type="EMBL" id="CXSU01000005">
    <property type="protein sequence ID" value="CTQ48160.1"/>
    <property type="molecule type" value="Genomic_DNA"/>
</dbReference>
<accession>A0A0M6YDV3</accession>
<dbReference type="Pfam" id="PF13442">
    <property type="entry name" value="Cytochrome_CBB3"/>
    <property type="match status" value="1"/>
</dbReference>
<feature type="domain" description="Cytochrome c" evidence="6">
    <location>
        <begin position="30"/>
        <end position="133"/>
    </location>
</feature>
<dbReference type="InterPro" id="IPR009056">
    <property type="entry name" value="Cyt_c-like_dom"/>
</dbReference>
<dbReference type="Gene3D" id="1.10.760.10">
    <property type="entry name" value="Cytochrome c-like domain"/>
    <property type="match status" value="1"/>
</dbReference>
<dbReference type="OrthoDB" id="5514238at2"/>
<feature type="chain" id="PRO_5005807925" evidence="5">
    <location>
        <begin position="25"/>
        <end position="134"/>
    </location>
</feature>
<evidence type="ECO:0000256" key="2">
    <source>
        <dbReference type="ARBA" id="ARBA00022723"/>
    </source>
</evidence>
<keyword evidence="3 4" id="KW-0408">Iron</keyword>
<dbReference type="GO" id="GO:0046872">
    <property type="term" value="F:metal ion binding"/>
    <property type="evidence" value="ECO:0007669"/>
    <property type="project" value="UniProtKB-KW"/>
</dbReference>
<sequence>MPAFPNLRISAFLLAPLALGACNAADEPRTDAAHGASLFAQNCAACHGADGAGAGGIGPDLTSLSRRNGGDFPRDRVLAQIDGLNRHGDAGAVMPEFGAGDLGPAIIVEEHDGLGTPIPSDLIALTEYLRTIQR</sequence>
<name>A0A0M6YDV3_9RHOB</name>
<dbReference type="InterPro" id="IPR036909">
    <property type="entry name" value="Cyt_c-like_dom_sf"/>
</dbReference>
<evidence type="ECO:0000259" key="6">
    <source>
        <dbReference type="PROSITE" id="PS51007"/>
    </source>
</evidence>
<dbReference type="RefSeq" id="WP_055081796.1">
    <property type="nucleotide sequence ID" value="NZ_CXSU01000005.1"/>
</dbReference>
<dbReference type="Proteomes" id="UP000049222">
    <property type="component" value="Unassembled WGS sequence"/>
</dbReference>
<evidence type="ECO:0000313" key="8">
    <source>
        <dbReference type="Proteomes" id="UP000049222"/>
    </source>
</evidence>
<reference evidence="7 8" key="1">
    <citation type="submission" date="2015-07" db="EMBL/GenBank/DDBJ databases">
        <authorList>
            <person name="Noorani M."/>
        </authorList>
    </citation>
    <scope>NUCLEOTIDE SEQUENCE [LARGE SCALE GENOMIC DNA]</scope>
    <source>
        <strain evidence="7 8">CECT 7802</strain>
    </source>
</reference>
<evidence type="ECO:0000256" key="5">
    <source>
        <dbReference type="SAM" id="SignalP"/>
    </source>
</evidence>
<evidence type="ECO:0000256" key="3">
    <source>
        <dbReference type="ARBA" id="ARBA00023004"/>
    </source>
</evidence>
<keyword evidence="8" id="KW-1185">Reference proteome</keyword>
<dbReference type="STRING" id="420998.JDO7802_00162"/>
<dbReference type="PROSITE" id="PS51007">
    <property type="entry name" value="CYTC"/>
    <property type="match status" value="1"/>
</dbReference>
<keyword evidence="1 4" id="KW-0349">Heme</keyword>
<dbReference type="AlphaFoldDB" id="A0A0M6YDV3"/>
<proteinExistence type="predicted"/>
<evidence type="ECO:0000256" key="1">
    <source>
        <dbReference type="ARBA" id="ARBA00022617"/>
    </source>
</evidence>
<gene>
    <name evidence="7" type="ORF">JDO7802_00162</name>
</gene>
<organism evidence="7 8">
    <name type="scientific">Jannaschia donghaensis</name>
    <dbReference type="NCBI Taxonomy" id="420998"/>
    <lineage>
        <taxon>Bacteria</taxon>
        <taxon>Pseudomonadati</taxon>
        <taxon>Pseudomonadota</taxon>
        <taxon>Alphaproteobacteria</taxon>
        <taxon>Rhodobacterales</taxon>
        <taxon>Roseobacteraceae</taxon>
        <taxon>Jannaschia</taxon>
    </lineage>
</organism>
<feature type="signal peptide" evidence="5">
    <location>
        <begin position="1"/>
        <end position="24"/>
    </location>
</feature>
<protein>
    <submittedName>
        <fullName evidence="7">Cytochrome c oxidase, cbb3-type, subunit III</fullName>
    </submittedName>
</protein>
<keyword evidence="2 4" id="KW-0479">Metal-binding</keyword>
<dbReference type="GO" id="GO:0020037">
    <property type="term" value="F:heme binding"/>
    <property type="evidence" value="ECO:0007669"/>
    <property type="project" value="InterPro"/>
</dbReference>
<keyword evidence="5" id="KW-0732">Signal</keyword>
<evidence type="ECO:0000313" key="7">
    <source>
        <dbReference type="EMBL" id="CTQ48160.1"/>
    </source>
</evidence>